<reference evidence="2" key="1">
    <citation type="submission" date="2022-12" db="EMBL/GenBank/DDBJ databases">
        <authorList>
            <person name="Petersen C."/>
        </authorList>
    </citation>
    <scope>NUCLEOTIDE SEQUENCE</scope>
    <source>
        <strain evidence="2">IBT 3081</strain>
    </source>
</reference>
<accession>A0A9W9VAR2</accession>
<comment type="caution">
    <text evidence="2">The sequence shown here is derived from an EMBL/GenBank/DDBJ whole genome shotgun (WGS) entry which is preliminary data.</text>
</comment>
<feature type="compositionally biased region" description="Basic residues" evidence="1">
    <location>
        <begin position="27"/>
        <end position="42"/>
    </location>
</feature>
<organism evidence="2 3">
    <name type="scientific">Penicillium concentricum</name>
    <dbReference type="NCBI Taxonomy" id="293559"/>
    <lineage>
        <taxon>Eukaryota</taxon>
        <taxon>Fungi</taxon>
        <taxon>Dikarya</taxon>
        <taxon>Ascomycota</taxon>
        <taxon>Pezizomycotina</taxon>
        <taxon>Eurotiomycetes</taxon>
        <taxon>Eurotiomycetidae</taxon>
        <taxon>Eurotiales</taxon>
        <taxon>Aspergillaceae</taxon>
        <taxon>Penicillium</taxon>
    </lineage>
</organism>
<keyword evidence="3" id="KW-1185">Reference proteome</keyword>
<evidence type="ECO:0000256" key="1">
    <source>
        <dbReference type="SAM" id="MobiDB-lite"/>
    </source>
</evidence>
<sequence>MDSVGDPSAPPNPPPGPGSSANGFTSRQRKRLKEKRRRLRKASPKEATKAAKERIARLAELYSRTVQAQAELVAAIYADPGVASGGMVGMGRDGGQDGALHGATTGAPSLATPGPASTVGASRTPDTHSDPPRTARAGPRATKPSPCLQHPSLGSHARTRPMSAPLW</sequence>
<reference evidence="2" key="2">
    <citation type="journal article" date="2023" name="IMA Fungus">
        <title>Comparative genomic study of the Penicillium genus elucidates a diverse pangenome and 15 lateral gene transfer events.</title>
        <authorList>
            <person name="Petersen C."/>
            <person name="Sorensen T."/>
            <person name="Nielsen M.R."/>
            <person name="Sondergaard T.E."/>
            <person name="Sorensen J.L."/>
            <person name="Fitzpatrick D.A."/>
            <person name="Frisvad J.C."/>
            <person name="Nielsen K.L."/>
        </authorList>
    </citation>
    <scope>NUCLEOTIDE SEQUENCE</scope>
    <source>
        <strain evidence="2">IBT 3081</strain>
    </source>
</reference>
<dbReference type="Proteomes" id="UP001147752">
    <property type="component" value="Unassembled WGS sequence"/>
</dbReference>
<dbReference type="GeneID" id="81464167"/>
<feature type="region of interest" description="Disordered" evidence="1">
    <location>
        <begin position="85"/>
        <end position="167"/>
    </location>
</feature>
<gene>
    <name evidence="2" type="ORF">N7517_007254</name>
</gene>
<feature type="compositionally biased region" description="Pro residues" evidence="1">
    <location>
        <begin position="8"/>
        <end position="17"/>
    </location>
</feature>
<evidence type="ECO:0000313" key="2">
    <source>
        <dbReference type="EMBL" id="KAJ5375248.1"/>
    </source>
</evidence>
<feature type="compositionally biased region" description="Basic and acidic residues" evidence="1">
    <location>
        <begin position="43"/>
        <end position="52"/>
    </location>
</feature>
<proteinExistence type="predicted"/>
<dbReference type="EMBL" id="JAPZBT010000002">
    <property type="protein sequence ID" value="KAJ5375248.1"/>
    <property type="molecule type" value="Genomic_DNA"/>
</dbReference>
<dbReference type="RefSeq" id="XP_056581234.1">
    <property type="nucleotide sequence ID" value="XM_056724984.1"/>
</dbReference>
<dbReference type="AlphaFoldDB" id="A0A9W9VAR2"/>
<protein>
    <submittedName>
        <fullName evidence="2">Uncharacterized protein</fullName>
    </submittedName>
</protein>
<name>A0A9W9VAR2_9EURO</name>
<feature type="region of interest" description="Disordered" evidence="1">
    <location>
        <begin position="1"/>
        <end position="52"/>
    </location>
</feature>
<feature type="compositionally biased region" description="Gly residues" evidence="1">
    <location>
        <begin position="85"/>
        <end position="97"/>
    </location>
</feature>
<evidence type="ECO:0000313" key="3">
    <source>
        <dbReference type="Proteomes" id="UP001147752"/>
    </source>
</evidence>